<evidence type="ECO:0000313" key="4">
    <source>
        <dbReference type="Proteomes" id="UP000245624"/>
    </source>
</evidence>
<dbReference type="SUPFAM" id="SSF103190">
    <property type="entry name" value="Sensory domain-like"/>
    <property type="match status" value="1"/>
</dbReference>
<accession>A0A317KXV2</accession>
<proteinExistence type="predicted"/>
<protein>
    <submittedName>
        <fullName evidence="3">Diguanylate phosphodiesterase</fullName>
    </submittedName>
</protein>
<dbReference type="PROSITE" id="PS50883">
    <property type="entry name" value="EAL"/>
    <property type="match status" value="1"/>
</dbReference>
<dbReference type="InterPro" id="IPR050706">
    <property type="entry name" value="Cyclic-di-GMP_PDE-like"/>
</dbReference>
<dbReference type="PANTHER" id="PTHR33121:SF82">
    <property type="entry name" value="SIGNAL TRANSDUCTION PROTEIN CONTAINING A EAL DOMAIN"/>
    <property type="match status" value="1"/>
</dbReference>
<dbReference type="GO" id="GO:0071111">
    <property type="term" value="F:cyclic-guanylate-specific phosphodiesterase activity"/>
    <property type="evidence" value="ECO:0007669"/>
    <property type="project" value="InterPro"/>
</dbReference>
<comment type="caution">
    <text evidence="3">The sequence shown here is derived from an EMBL/GenBank/DDBJ whole genome shotgun (WGS) entry which is preliminary data.</text>
</comment>
<dbReference type="SUPFAM" id="SSF141868">
    <property type="entry name" value="EAL domain-like"/>
    <property type="match status" value="1"/>
</dbReference>
<sequence length="413" mass="49157">MYSEVFKMDPLDIMLDMERVKPYYQPVFSADSHEVVGYQVLGYLETERKRESIRAFFQDQNVPDEFKVDMDRHIHRRALDIYLKHNVDASIFLIVHQSYLTKTEEEKDFVQELISYQEKGLDLSKVILEIVEQESVEEMDNLSNSLKYLKTFGVKIAINDAGRGSSNMDRISTLEPDIIKINLASLLDQSLSVNYQHTIYSLSILARRVGAELLFDGIESNYHFHYAWRNNGRYYQGPFLSTPSEAFIRRDLLKTRFRKDIQQFIYIERSKINAKYQLTETLNEKLQQNIKMLSLEKNLEEEIDRFITNWDEMFFRIYVTDADGFQKTANYIYTKDAWRQDLTVKGKNWSWRPYFIENVIRMNHDQTGILSDIYNDIETGERIRTFSYPIDENLYVFMDISPMYLDEHEDLLW</sequence>
<dbReference type="AlphaFoldDB" id="A0A317KXV2"/>
<organism evidence="3 4">
    <name type="scientific">Gracilibacillus dipsosauri</name>
    <dbReference type="NCBI Taxonomy" id="178340"/>
    <lineage>
        <taxon>Bacteria</taxon>
        <taxon>Bacillati</taxon>
        <taxon>Bacillota</taxon>
        <taxon>Bacilli</taxon>
        <taxon>Bacillales</taxon>
        <taxon>Bacillaceae</taxon>
        <taxon>Gracilibacillus</taxon>
    </lineage>
</organism>
<evidence type="ECO:0000259" key="2">
    <source>
        <dbReference type="PROSITE" id="PS50883"/>
    </source>
</evidence>
<evidence type="ECO:0000256" key="1">
    <source>
        <dbReference type="SAM" id="Coils"/>
    </source>
</evidence>
<dbReference type="EMBL" id="QGTD01000013">
    <property type="protein sequence ID" value="PWU67560.1"/>
    <property type="molecule type" value="Genomic_DNA"/>
</dbReference>
<dbReference type="Gene3D" id="3.20.20.450">
    <property type="entry name" value="EAL domain"/>
    <property type="match status" value="1"/>
</dbReference>
<dbReference type="Pfam" id="PF00563">
    <property type="entry name" value="EAL"/>
    <property type="match status" value="1"/>
</dbReference>
<dbReference type="PANTHER" id="PTHR33121">
    <property type="entry name" value="CYCLIC DI-GMP PHOSPHODIESTERASE PDEF"/>
    <property type="match status" value="1"/>
</dbReference>
<dbReference type="Proteomes" id="UP000245624">
    <property type="component" value="Unassembled WGS sequence"/>
</dbReference>
<dbReference type="InterPro" id="IPR001633">
    <property type="entry name" value="EAL_dom"/>
</dbReference>
<gene>
    <name evidence="3" type="ORF">DLJ74_13935</name>
</gene>
<feature type="coiled-coil region" evidence="1">
    <location>
        <begin position="276"/>
        <end position="303"/>
    </location>
</feature>
<keyword evidence="1" id="KW-0175">Coiled coil</keyword>
<dbReference type="CDD" id="cd01948">
    <property type="entry name" value="EAL"/>
    <property type="match status" value="1"/>
</dbReference>
<dbReference type="SMART" id="SM00052">
    <property type="entry name" value="EAL"/>
    <property type="match status" value="1"/>
</dbReference>
<dbReference type="Gene3D" id="3.30.450.20">
    <property type="entry name" value="PAS domain"/>
    <property type="match status" value="1"/>
</dbReference>
<reference evidence="3 4" key="1">
    <citation type="submission" date="2018-05" db="EMBL/GenBank/DDBJ databases">
        <title>Genomic analysis of Gracilibacillus dipsosauri DD1 reveals novel features of a salt-tolerant amylase.</title>
        <authorList>
            <person name="Deutch C.E."/>
            <person name="Yang S."/>
        </authorList>
    </citation>
    <scope>NUCLEOTIDE SEQUENCE [LARGE SCALE GENOMIC DNA]</scope>
    <source>
        <strain evidence="3 4">DD1</strain>
    </source>
</reference>
<dbReference type="InterPro" id="IPR029151">
    <property type="entry name" value="Sensor-like_sf"/>
</dbReference>
<dbReference type="Pfam" id="PF10388">
    <property type="entry name" value="YkuI_C"/>
    <property type="match status" value="1"/>
</dbReference>
<dbReference type="InterPro" id="IPR018842">
    <property type="entry name" value="YkuI_C"/>
</dbReference>
<evidence type="ECO:0000313" key="3">
    <source>
        <dbReference type="EMBL" id="PWU67560.1"/>
    </source>
</evidence>
<keyword evidence="4" id="KW-1185">Reference proteome</keyword>
<name>A0A317KXV2_9BACI</name>
<dbReference type="InterPro" id="IPR035919">
    <property type="entry name" value="EAL_sf"/>
</dbReference>
<feature type="domain" description="EAL" evidence="2">
    <location>
        <begin position="4"/>
        <end position="257"/>
    </location>
</feature>
<dbReference type="OrthoDB" id="1673646at2"/>